<organism evidence="1 2">
    <name type="scientific">Globodera rostochiensis</name>
    <name type="common">Golden nematode worm</name>
    <name type="synonym">Heterodera rostochiensis</name>
    <dbReference type="NCBI Taxonomy" id="31243"/>
    <lineage>
        <taxon>Eukaryota</taxon>
        <taxon>Metazoa</taxon>
        <taxon>Ecdysozoa</taxon>
        <taxon>Nematoda</taxon>
        <taxon>Chromadorea</taxon>
        <taxon>Rhabditida</taxon>
        <taxon>Tylenchina</taxon>
        <taxon>Tylenchomorpha</taxon>
        <taxon>Tylenchoidea</taxon>
        <taxon>Heteroderidae</taxon>
        <taxon>Heteroderinae</taxon>
        <taxon>Globodera</taxon>
    </lineage>
</organism>
<dbReference type="WBParaSite" id="Gr19_v10_g9742.t1">
    <property type="protein sequence ID" value="Gr19_v10_g9742.t1"/>
    <property type="gene ID" value="Gr19_v10_g9742"/>
</dbReference>
<sequence>MKRRAPLINWAKGFSNASFVWGFINTNYNEGKVSDLLNKLESKLFKLTNDDLYKSVVFLRDSGSSQCGMKAALHEHTK</sequence>
<evidence type="ECO:0000313" key="1">
    <source>
        <dbReference type="Proteomes" id="UP000887572"/>
    </source>
</evidence>
<keyword evidence="1" id="KW-1185">Reference proteome</keyword>
<dbReference type="AlphaFoldDB" id="A0A914ID43"/>
<protein>
    <submittedName>
        <fullName evidence="2">Uncharacterized protein</fullName>
    </submittedName>
</protein>
<name>A0A914ID43_GLORO</name>
<reference evidence="2" key="1">
    <citation type="submission" date="2022-11" db="UniProtKB">
        <authorList>
            <consortium name="WormBaseParasite"/>
        </authorList>
    </citation>
    <scope>IDENTIFICATION</scope>
</reference>
<evidence type="ECO:0000313" key="2">
    <source>
        <dbReference type="WBParaSite" id="Gr19_v10_g9742.t1"/>
    </source>
</evidence>
<dbReference type="Proteomes" id="UP000887572">
    <property type="component" value="Unplaced"/>
</dbReference>
<accession>A0A914ID43</accession>
<proteinExistence type="predicted"/>